<protein>
    <submittedName>
        <fullName evidence="1">Uncharacterized protein</fullName>
    </submittedName>
</protein>
<name>A0A3G7TFW5_9PSED</name>
<organism evidence="1 2">
    <name type="scientific">Pseudomonas chlororaphis</name>
    <dbReference type="NCBI Taxonomy" id="587753"/>
    <lineage>
        <taxon>Bacteria</taxon>
        <taxon>Pseudomonadati</taxon>
        <taxon>Pseudomonadota</taxon>
        <taxon>Gammaproteobacteria</taxon>
        <taxon>Pseudomonadales</taxon>
        <taxon>Pseudomonadaceae</taxon>
        <taxon>Pseudomonas</taxon>
    </lineage>
</organism>
<gene>
    <name evidence="1" type="ORF">C4K04_0241</name>
</gene>
<dbReference type="Proteomes" id="UP000268048">
    <property type="component" value="Chromosome"/>
</dbReference>
<dbReference type="RefSeq" id="WP_124318669.1">
    <property type="nucleotide sequence ID" value="NZ_CP027753.1"/>
</dbReference>
<dbReference type="EMBL" id="CP027753">
    <property type="protein sequence ID" value="AZE45945.1"/>
    <property type="molecule type" value="Genomic_DNA"/>
</dbReference>
<accession>A0A3G7TFW5</accession>
<proteinExistence type="predicted"/>
<reference evidence="1 2" key="1">
    <citation type="submission" date="2018-03" db="EMBL/GenBank/DDBJ databases">
        <title>Diversity of phytobeneficial traits revealed by whole-genome analysis of worldwide-isolated phenazine-producing Pseudomonas spp.</title>
        <authorList>
            <person name="Biessy A."/>
            <person name="Novinscak A."/>
            <person name="Blom J."/>
            <person name="Leger G."/>
            <person name="Thomashow L.S."/>
            <person name="Cazorla F.M."/>
            <person name="Josic D."/>
            <person name="Filion M."/>
        </authorList>
    </citation>
    <scope>NUCLEOTIDE SEQUENCE [LARGE SCALE GENOMIC DNA]</scope>
    <source>
        <strain evidence="1 2">B25</strain>
    </source>
</reference>
<sequence>MIFISDNKEVSIDVVGYREPGFGEKLTIKSQSFEFNIELNELSNDFIDKADSFIEECKTDDLSQGYMDIPELGNLGYPSFAELFRNNKEIAASLIQDFLYFNIFEELFTRKKKYELVINNIYTTKITGNRITINGEVFISPPIPIQE</sequence>
<dbReference type="AlphaFoldDB" id="A0A3G7TFW5"/>
<evidence type="ECO:0000313" key="2">
    <source>
        <dbReference type="Proteomes" id="UP000268048"/>
    </source>
</evidence>
<evidence type="ECO:0000313" key="1">
    <source>
        <dbReference type="EMBL" id="AZE45945.1"/>
    </source>
</evidence>